<dbReference type="Pfam" id="PF02567">
    <property type="entry name" value="PhzC-PhzF"/>
    <property type="match status" value="1"/>
</dbReference>
<comment type="caution">
    <text evidence="4">The sequence shown here is derived from an EMBL/GenBank/DDBJ whole genome shotgun (WGS) entry which is preliminary data.</text>
</comment>
<evidence type="ECO:0000256" key="3">
    <source>
        <dbReference type="PIRSR" id="PIRSR016184-1"/>
    </source>
</evidence>
<protein>
    <submittedName>
        <fullName evidence="4">PhzF family phenazine biosynthesis protein</fullName>
    </submittedName>
</protein>
<organism evidence="4 5">
    <name type="scientific">Hyphomonas johnsonii MHS-2</name>
    <dbReference type="NCBI Taxonomy" id="1280950"/>
    <lineage>
        <taxon>Bacteria</taxon>
        <taxon>Pseudomonadati</taxon>
        <taxon>Pseudomonadota</taxon>
        <taxon>Alphaproteobacteria</taxon>
        <taxon>Hyphomonadales</taxon>
        <taxon>Hyphomonadaceae</taxon>
        <taxon>Hyphomonas</taxon>
    </lineage>
</organism>
<accession>A0A059FLT6</accession>
<evidence type="ECO:0000313" key="4">
    <source>
        <dbReference type="EMBL" id="KCZ91604.1"/>
    </source>
</evidence>
<dbReference type="PATRIC" id="fig|1280950.3.peg.2166"/>
<gene>
    <name evidence="4" type="ORF">HJO_10822</name>
</gene>
<feature type="active site" evidence="3">
    <location>
        <position position="63"/>
    </location>
</feature>
<evidence type="ECO:0000313" key="5">
    <source>
        <dbReference type="Proteomes" id="UP000025171"/>
    </source>
</evidence>
<evidence type="ECO:0000256" key="2">
    <source>
        <dbReference type="ARBA" id="ARBA00023235"/>
    </source>
</evidence>
<dbReference type="STRING" id="1280950.HJO_10822"/>
<dbReference type="GO" id="GO:0005737">
    <property type="term" value="C:cytoplasm"/>
    <property type="evidence" value="ECO:0007669"/>
    <property type="project" value="TreeGrafter"/>
</dbReference>
<dbReference type="InterPro" id="IPR003719">
    <property type="entry name" value="Phenazine_PhzF-like"/>
</dbReference>
<dbReference type="eggNOG" id="COG0384">
    <property type="taxonomic scope" value="Bacteria"/>
</dbReference>
<dbReference type="EMBL" id="ARYK01000005">
    <property type="protein sequence ID" value="KCZ91604.1"/>
    <property type="molecule type" value="Genomic_DNA"/>
</dbReference>
<dbReference type="AlphaFoldDB" id="A0A059FLT6"/>
<dbReference type="SUPFAM" id="SSF54506">
    <property type="entry name" value="Diaminopimelate epimerase-like"/>
    <property type="match status" value="1"/>
</dbReference>
<reference evidence="4 5" key="1">
    <citation type="journal article" date="2014" name="Antonie Van Leeuwenhoek">
        <title>Hyphomonas beringensis sp. nov. and Hyphomonas chukchiensis sp. nov., isolated from surface seawater of the Bering Sea and Chukchi Sea.</title>
        <authorList>
            <person name="Li C."/>
            <person name="Lai Q."/>
            <person name="Li G."/>
            <person name="Dong C."/>
            <person name="Wang J."/>
            <person name="Liao Y."/>
            <person name="Shao Z."/>
        </authorList>
    </citation>
    <scope>NUCLEOTIDE SEQUENCE [LARGE SCALE GENOMIC DNA]</scope>
    <source>
        <strain evidence="4 5">MHS-2</strain>
    </source>
</reference>
<dbReference type="PANTHER" id="PTHR13774:SF17">
    <property type="entry name" value="PHENAZINE BIOSYNTHESIS-LIKE DOMAIN-CONTAINING PROTEIN"/>
    <property type="match status" value="1"/>
</dbReference>
<sequence>MGAPVVLYPGSGGFTMTRSLTLYQVDAFAERAFQGNQACIIPLEAFLPDDVMLAIAAENNVAETAYIVRTGDSRWNLRWFTPAVEVPLCGHATLAAAHVLFAHEGFTGDAIAFDTVKSGCLTVQRRDDGRLAMDFPSAPVSEIEVSDEVAAALGARPVQAWGGIFYAARFETPADVQALAPDLKALKLLGAPGEGWDRGNFGCFAAGGEGVDVTSRFFAPGSGIDEDPATGSWHTMLARIMSERYGLDAITCLQAYPGRGGRIDAALRGDRVSLIGRAVTTVEGRFYL</sequence>
<dbReference type="GO" id="GO:0016853">
    <property type="term" value="F:isomerase activity"/>
    <property type="evidence" value="ECO:0007669"/>
    <property type="project" value="UniProtKB-KW"/>
</dbReference>
<dbReference type="NCBIfam" id="TIGR00654">
    <property type="entry name" value="PhzF_family"/>
    <property type="match status" value="1"/>
</dbReference>
<proteinExistence type="inferred from homology"/>
<evidence type="ECO:0000256" key="1">
    <source>
        <dbReference type="ARBA" id="ARBA00008270"/>
    </source>
</evidence>
<dbReference type="PANTHER" id="PTHR13774">
    <property type="entry name" value="PHENAZINE BIOSYNTHESIS PROTEIN"/>
    <property type="match status" value="1"/>
</dbReference>
<dbReference type="PIRSF" id="PIRSF016184">
    <property type="entry name" value="PhzC_PhzF"/>
    <property type="match status" value="1"/>
</dbReference>
<name>A0A059FLT6_9PROT</name>
<keyword evidence="5" id="KW-1185">Reference proteome</keyword>
<dbReference type="Proteomes" id="UP000025171">
    <property type="component" value="Unassembled WGS sequence"/>
</dbReference>
<dbReference type="Gene3D" id="3.10.310.10">
    <property type="entry name" value="Diaminopimelate Epimerase, Chain A, domain 1"/>
    <property type="match status" value="2"/>
</dbReference>
<comment type="similarity">
    <text evidence="1">Belongs to the PhzF family.</text>
</comment>
<keyword evidence="2" id="KW-0413">Isomerase</keyword>